<dbReference type="InterPro" id="IPR023753">
    <property type="entry name" value="FAD/NAD-binding_dom"/>
</dbReference>
<gene>
    <name evidence="5" type="ORF">ABEG17_16655</name>
</gene>
<dbReference type="InterPro" id="IPR036188">
    <property type="entry name" value="FAD/NAD-bd_sf"/>
</dbReference>
<evidence type="ECO:0000256" key="1">
    <source>
        <dbReference type="ARBA" id="ARBA00022630"/>
    </source>
</evidence>
<evidence type="ECO:0000313" key="5">
    <source>
        <dbReference type="EMBL" id="XBO43175.1"/>
    </source>
</evidence>
<name>A0AAU7JSM9_9MICO</name>
<dbReference type="Pfam" id="PF07992">
    <property type="entry name" value="Pyr_redox_2"/>
    <property type="match status" value="1"/>
</dbReference>
<dbReference type="PRINTS" id="PR00368">
    <property type="entry name" value="FADPNR"/>
</dbReference>
<accession>A0AAU7JSM9</accession>
<keyword evidence="1" id="KW-0285">Flavoprotein</keyword>
<evidence type="ECO:0000259" key="4">
    <source>
        <dbReference type="Pfam" id="PF07992"/>
    </source>
</evidence>
<comment type="catalytic activity">
    <reaction evidence="3">
        <text>[thioredoxin]-dithiol + NADP(+) = [thioredoxin]-disulfide + NADPH + H(+)</text>
        <dbReference type="Rhea" id="RHEA:20345"/>
        <dbReference type="Rhea" id="RHEA-COMP:10698"/>
        <dbReference type="Rhea" id="RHEA-COMP:10700"/>
        <dbReference type="ChEBI" id="CHEBI:15378"/>
        <dbReference type="ChEBI" id="CHEBI:29950"/>
        <dbReference type="ChEBI" id="CHEBI:50058"/>
        <dbReference type="ChEBI" id="CHEBI:57783"/>
        <dbReference type="ChEBI" id="CHEBI:58349"/>
        <dbReference type="EC" id="1.8.1.9"/>
    </reaction>
</comment>
<evidence type="ECO:0000256" key="3">
    <source>
        <dbReference type="ARBA" id="ARBA00048132"/>
    </source>
</evidence>
<keyword evidence="2" id="KW-0560">Oxidoreductase</keyword>
<dbReference type="SUPFAM" id="SSF51905">
    <property type="entry name" value="FAD/NAD(P)-binding domain"/>
    <property type="match status" value="1"/>
</dbReference>
<reference evidence="5" key="1">
    <citation type="submission" date="2024-05" db="EMBL/GenBank/DDBJ databases">
        <authorList>
            <person name="Kim S."/>
            <person name="Heo J."/>
            <person name="Choi H."/>
            <person name="Choi Y."/>
            <person name="Kwon S.-W."/>
            <person name="Kim Y."/>
        </authorList>
    </citation>
    <scope>NUCLEOTIDE SEQUENCE</scope>
    <source>
        <strain evidence="5">KACC 23699</strain>
    </source>
</reference>
<dbReference type="EMBL" id="CP157483">
    <property type="protein sequence ID" value="XBO43175.1"/>
    <property type="molecule type" value="Genomic_DNA"/>
</dbReference>
<dbReference type="InterPro" id="IPR050097">
    <property type="entry name" value="Ferredoxin-NADP_redctase_2"/>
</dbReference>
<dbReference type="Gene3D" id="3.50.50.60">
    <property type="entry name" value="FAD/NAD(P)-binding domain"/>
    <property type="match status" value="2"/>
</dbReference>
<dbReference type="RefSeq" id="WP_406830604.1">
    <property type="nucleotide sequence ID" value="NZ_CP157483.1"/>
</dbReference>
<sequence>MSEYDVVVVGGSAAGLSAALVLSRARRRVLVVDSGAPRNAPASHMHGFLSRDGVPPPDLLAVGRHEVRTYGGEVREGSVTHVARADPGEFTVSLSDGREVSSRRLVLATGLRDELPDLPGLSDRWGRDVLHCPYCHGREVEDQPLGVLGDGPDSVRYAQIVRQWSDDVVLFIPAGVVSAEQRIGLDARGVQVVEGVVNGVTVEDDRLTGVTLADGSTVERAAVFLPPHLVPNNDLAAQLDCALDPDGWVVTDAAGATSVTGVWAAGNVTNPKAQVVTAAGEGSAAAIDLNADLVDEDVRVAADSAR</sequence>
<feature type="domain" description="FAD/NAD(P)-binding" evidence="4">
    <location>
        <begin position="4"/>
        <end position="281"/>
    </location>
</feature>
<protein>
    <submittedName>
        <fullName evidence="5">NAD(P)/FAD-dependent oxidoreductase</fullName>
    </submittedName>
</protein>
<evidence type="ECO:0000256" key="2">
    <source>
        <dbReference type="ARBA" id="ARBA00023002"/>
    </source>
</evidence>
<dbReference type="PRINTS" id="PR00469">
    <property type="entry name" value="PNDRDTASEII"/>
</dbReference>
<dbReference type="PANTHER" id="PTHR48105">
    <property type="entry name" value="THIOREDOXIN REDUCTASE 1-RELATED-RELATED"/>
    <property type="match status" value="1"/>
</dbReference>
<organism evidence="5">
    <name type="scientific">Pedococcus sp. KACC 23699</name>
    <dbReference type="NCBI Taxonomy" id="3149228"/>
    <lineage>
        <taxon>Bacteria</taxon>
        <taxon>Bacillati</taxon>
        <taxon>Actinomycetota</taxon>
        <taxon>Actinomycetes</taxon>
        <taxon>Micrococcales</taxon>
        <taxon>Intrasporangiaceae</taxon>
        <taxon>Pedococcus</taxon>
    </lineage>
</organism>
<proteinExistence type="predicted"/>
<dbReference type="GO" id="GO:0004791">
    <property type="term" value="F:thioredoxin-disulfide reductase (NADPH) activity"/>
    <property type="evidence" value="ECO:0007669"/>
    <property type="project" value="UniProtKB-EC"/>
</dbReference>
<dbReference type="AlphaFoldDB" id="A0AAU7JSM9"/>